<keyword evidence="1" id="KW-0472">Membrane</keyword>
<proteinExistence type="predicted"/>
<dbReference type="AlphaFoldDB" id="A0A0K2ZCD7"/>
<feature type="transmembrane region" description="Helical" evidence="1">
    <location>
        <begin position="54"/>
        <end position="72"/>
    </location>
</feature>
<keyword evidence="1" id="KW-0812">Transmembrane</keyword>
<organism evidence="2 3">
    <name type="scientific">Xanthomonas graminis pv. arrhenatheri LMG 727</name>
    <dbReference type="NCBI Taxonomy" id="1195923"/>
    <lineage>
        <taxon>Bacteria</taxon>
        <taxon>Pseudomonadati</taxon>
        <taxon>Pseudomonadota</taxon>
        <taxon>Gammaproteobacteria</taxon>
        <taxon>Lysobacterales</taxon>
        <taxon>Lysobacteraceae</taxon>
        <taxon>Xanthomonas</taxon>
        <taxon>Xanthomonas translucens group</taxon>
        <taxon>Xanthomonas graminis</taxon>
    </lineage>
</organism>
<keyword evidence="3" id="KW-1185">Reference proteome</keyword>
<name>A0A0K2ZCD7_9XANT</name>
<reference evidence="3" key="1">
    <citation type="submission" date="2015-07" db="EMBL/GenBank/DDBJ databases">
        <authorList>
            <person name="Wibberg D."/>
        </authorList>
    </citation>
    <scope>NUCLEOTIDE SEQUENCE [LARGE SCALE GENOMIC DNA]</scope>
</reference>
<accession>A0A0K2ZCD7</accession>
<keyword evidence="1" id="KW-1133">Transmembrane helix</keyword>
<gene>
    <name evidence="2" type="ORF">XTALMG727_0117</name>
</gene>
<evidence type="ECO:0000313" key="2">
    <source>
        <dbReference type="EMBL" id="CTP82282.1"/>
    </source>
</evidence>
<feature type="transmembrane region" description="Helical" evidence="1">
    <location>
        <begin position="22"/>
        <end position="42"/>
    </location>
</feature>
<protein>
    <submittedName>
        <fullName evidence="2">Putative membrane protein</fullName>
    </submittedName>
</protein>
<dbReference type="RefSeq" id="WP_053833826.1">
    <property type="nucleotide sequence ID" value="NZ_CXOI01000003.1"/>
</dbReference>
<sequence>MHSHSRAAPTCRDYRVAPPGRLPLLGLWLPLLLAAGLVAAVGLSSPDRGHRLHWATLVLLPTTGTVLSLFYLRRGIRLQGATLLVRSSLFAARTDVAQIDLAQARVLDLAEHGEFAPTRRSIAYTLPGFKSGYFRMRNGQRAFCLLTDASRVLALPLRDGRWLLLSPEQPRQLLQDLQRLAAHRA</sequence>
<evidence type="ECO:0000256" key="1">
    <source>
        <dbReference type="SAM" id="Phobius"/>
    </source>
</evidence>
<dbReference type="Proteomes" id="UP000046187">
    <property type="component" value="Unassembled WGS sequence"/>
</dbReference>
<dbReference type="EMBL" id="CXOI01000003">
    <property type="protein sequence ID" value="CTP82282.1"/>
    <property type="molecule type" value="Genomic_DNA"/>
</dbReference>
<evidence type="ECO:0000313" key="3">
    <source>
        <dbReference type="Proteomes" id="UP000046187"/>
    </source>
</evidence>